<dbReference type="InterPro" id="IPR010021">
    <property type="entry name" value="PGPP1/Gep4"/>
</dbReference>
<comment type="caution">
    <text evidence="2">The sequence shown here is derived from an EMBL/GenBank/DDBJ whole genome shotgun (WGS) entry which is preliminary data.</text>
</comment>
<dbReference type="SUPFAM" id="SSF56784">
    <property type="entry name" value="HAD-like"/>
    <property type="match status" value="1"/>
</dbReference>
<sequence length="184" mass="21101">MAFIDNFKPTWMVDSIYNVTPDELEEHQFTGVIADLDNTLIAWDNPEGTEITIKWIRELKNNNIPLVILSNNSYRRIAPVAKALQIKFVHRGLKPLPYKFERALNLLGMDKENVVMVGDQVLTDILGANLVDLESVLVKPIATTDAAVTRLNRKVEKKILNRLMRNDSNMKWRHSLNEPIKPKN</sequence>
<dbReference type="NCBIfam" id="TIGR01662">
    <property type="entry name" value="HAD-SF-IIIA"/>
    <property type="match status" value="1"/>
</dbReference>
<keyword evidence="1" id="KW-0378">Hydrolase</keyword>
<evidence type="ECO:0000313" key="3">
    <source>
        <dbReference type="Proteomes" id="UP001171751"/>
    </source>
</evidence>
<dbReference type="InterPro" id="IPR006439">
    <property type="entry name" value="HAD-SF_hydro_IA"/>
</dbReference>
<dbReference type="NCBIfam" id="TIGR01549">
    <property type="entry name" value="HAD-SF-IA-v1"/>
    <property type="match status" value="1"/>
</dbReference>
<dbReference type="PANTHER" id="PTHR43316">
    <property type="entry name" value="HYDROLASE, HALOACID DELAHOGENASE-RELATED"/>
    <property type="match status" value="1"/>
</dbReference>
<evidence type="ECO:0000256" key="1">
    <source>
        <dbReference type="ARBA" id="ARBA00022801"/>
    </source>
</evidence>
<dbReference type="Proteomes" id="UP001171751">
    <property type="component" value="Unassembled WGS sequence"/>
</dbReference>
<dbReference type="InterPro" id="IPR023214">
    <property type="entry name" value="HAD_sf"/>
</dbReference>
<dbReference type="AlphaFoldDB" id="A0AA43ZSG5"/>
<organism evidence="2 3">
    <name type="scientific">Atopococcus tabaci</name>
    <dbReference type="NCBI Taxonomy" id="269774"/>
    <lineage>
        <taxon>Bacteria</taxon>
        <taxon>Bacillati</taxon>
        <taxon>Bacillota</taxon>
        <taxon>Bacilli</taxon>
        <taxon>Lactobacillales</taxon>
        <taxon>Carnobacteriaceae</taxon>
        <taxon>Atopococcus</taxon>
    </lineage>
</organism>
<dbReference type="GO" id="GO:0008962">
    <property type="term" value="F:phosphatidylglycerophosphatase activity"/>
    <property type="evidence" value="ECO:0007669"/>
    <property type="project" value="InterPro"/>
</dbReference>
<dbReference type="NCBIfam" id="TIGR01668">
    <property type="entry name" value="YqeG_hyp_ppase"/>
    <property type="match status" value="1"/>
</dbReference>
<name>A0AA43ZSG5_9LACT</name>
<dbReference type="CDD" id="cd16416">
    <property type="entry name" value="HAD_BsYqeG-like"/>
    <property type="match status" value="1"/>
</dbReference>
<accession>A0AA43ZSG5</accession>
<dbReference type="Pfam" id="PF00702">
    <property type="entry name" value="Hydrolase"/>
    <property type="match status" value="1"/>
</dbReference>
<dbReference type="InterPro" id="IPR036412">
    <property type="entry name" value="HAD-like_sf"/>
</dbReference>
<reference evidence="2" key="1">
    <citation type="submission" date="2023-07" db="EMBL/GenBank/DDBJ databases">
        <title>Between Cages and Wild: Unraveling the Impact of Captivity on Animal Microbiomes and Antimicrobial Resistance.</title>
        <authorList>
            <person name="Schmartz G.P."/>
            <person name="Rehner J."/>
            <person name="Schuff M.J."/>
            <person name="Becker S.L."/>
            <person name="Kravczyk M."/>
            <person name="Gurevich A."/>
            <person name="Francke R."/>
            <person name="Mueller R."/>
            <person name="Keller V."/>
            <person name="Keller A."/>
        </authorList>
    </citation>
    <scope>NUCLEOTIDE SEQUENCE</scope>
    <source>
        <strain evidence="2">S39M_St_73</strain>
    </source>
</reference>
<keyword evidence="3" id="KW-1185">Reference proteome</keyword>
<proteinExistence type="predicted"/>
<gene>
    <name evidence="2" type="ORF">Q4F26_05795</name>
</gene>
<dbReference type="Gene3D" id="3.40.50.1000">
    <property type="entry name" value="HAD superfamily/HAD-like"/>
    <property type="match status" value="1"/>
</dbReference>
<evidence type="ECO:0000313" key="2">
    <source>
        <dbReference type="EMBL" id="MDO5457844.1"/>
    </source>
</evidence>
<dbReference type="InterPro" id="IPR051540">
    <property type="entry name" value="S-2-haloacid_dehalogenase"/>
</dbReference>
<dbReference type="EMBL" id="JAUNQW010000028">
    <property type="protein sequence ID" value="MDO5457844.1"/>
    <property type="molecule type" value="Genomic_DNA"/>
</dbReference>
<protein>
    <submittedName>
        <fullName evidence="2">YqeG family HAD IIIA-type phosphatase</fullName>
    </submittedName>
</protein>
<dbReference type="InterPro" id="IPR006549">
    <property type="entry name" value="HAD-SF_hydro_IIIA"/>
</dbReference>